<dbReference type="SUPFAM" id="SSF48371">
    <property type="entry name" value="ARM repeat"/>
    <property type="match status" value="2"/>
</dbReference>
<evidence type="ECO:0000313" key="9">
    <source>
        <dbReference type="EMBL" id="CAH0381352.1"/>
    </source>
</evidence>
<comment type="subcellular location">
    <subcellularLocation>
        <location evidence="1 7">Nucleus</location>
        <location evidence="1 7">Nucleolus</location>
    </subcellularLocation>
</comment>
<dbReference type="GO" id="GO:0034455">
    <property type="term" value="C:t-UTP complex"/>
    <property type="evidence" value="ECO:0007669"/>
    <property type="project" value="TreeGrafter"/>
</dbReference>
<organism evidence="9 10">
    <name type="scientific">Bemisia tabaci</name>
    <name type="common">Sweetpotato whitefly</name>
    <name type="synonym">Aleurodes tabaci</name>
    <dbReference type="NCBI Taxonomy" id="7038"/>
    <lineage>
        <taxon>Eukaryota</taxon>
        <taxon>Metazoa</taxon>
        <taxon>Ecdysozoa</taxon>
        <taxon>Arthropoda</taxon>
        <taxon>Hexapoda</taxon>
        <taxon>Insecta</taxon>
        <taxon>Pterygota</taxon>
        <taxon>Neoptera</taxon>
        <taxon>Paraneoptera</taxon>
        <taxon>Hemiptera</taxon>
        <taxon>Sternorrhyncha</taxon>
        <taxon>Aleyrodoidea</taxon>
        <taxon>Aleyrodidae</taxon>
        <taxon>Aleyrodinae</taxon>
        <taxon>Bemisia</taxon>
    </lineage>
</organism>
<dbReference type="InterPro" id="IPR056473">
    <property type="entry name" value="HEAT_Utp10/HEAT1"/>
</dbReference>
<dbReference type="OrthoDB" id="31183at2759"/>
<accession>A0A9P0EXT4</accession>
<reference evidence="9" key="1">
    <citation type="submission" date="2021-12" db="EMBL/GenBank/DDBJ databases">
        <authorList>
            <person name="King R."/>
        </authorList>
    </citation>
    <scope>NUCLEOTIDE SEQUENCE</scope>
</reference>
<dbReference type="InterPro" id="IPR011989">
    <property type="entry name" value="ARM-like"/>
</dbReference>
<dbReference type="GO" id="GO:0000462">
    <property type="term" value="P:maturation of SSU-rRNA from tricistronic rRNA transcript (SSU-rRNA, 5.8S rRNA, LSU-rRNA)"/>
    <property type="evidence" value="ECO:0007669"/>
    <property type="project" value="TreeGrafter"/>
</dbReference>
<evidence type="ECO:0000313" key="10">
    <source>
        <dbReference type="Proteomes" id="UP001152759"/>
    </source>
</evidence>
<dbReference type="EMBL" id="OU963862">
    <property type="protein sequence ID" value="CAH0381352.1"/>
    <property type="molecule type" value="Genomic_DNA"/>
</dbReference>
<dbReference type="InterPro" id="IPR012954">
    <property type="entry name" value="BP28_C_dom"/>
</dbReference>
<dbReference type="KEGG" id="btab:109041972"/>
<dbReference type="Proteomes" id="UP001152759">
    <property type="component" value="Chromosome 1"/>
</dbReference>
<keyword evidence="10" id="KW-1185">Reference proteome</keyword>
<keyword evidence="6 7" id="KW-0687">Ribonucleoprotein</keyword>
<dbReference type="PANTHER" id="PTHR13457">
    <property type="entry name" value="BAP28"/>
    <property type="match status" value="1"/>
</dbReference>
<evidence type="ECO:0000256" key="7">
    <source>
        <dbReference type="RuleBase" id="RU367065"/>
    </source>
</evidence>
<name>A0A9P0EXT4_BEMTA</name>
<comment type="similarity">
    <text evidence="2 7">Belongs to the HEATR1/UTP10 family.</text>
</comment>
<dbReference type="SMART" id="SM01036">
    <property type="entry name" value="BP28CT"/>
    <property type="match status" value="1"/>
</dbReference>
<sequence length="2066" mass="235425">MTKTSLFEQLQRLQVPQTSFGVDTRRKVSLLFDPREAANYDKGTLYSIGLQGLKDLIEINPRFEVFRESLFSETSVFFERGVETKEKNNKLNKLLQKFIFLLSPFVLLKPARLALEWLICRYHIHQYNTEDFLFLVLPYHETKTFADVLQALPVEKETSAFHWLFPLKKKNLPLSKSAIYNRCATDLGFLEMICNNTRKAMKVFDQDTQQLTTLLAFYASSIVGTLEHCSEISEKHVTAIIPSLIDGLQSSILDYVSASYIIIARLITALSLRQDLLEEFIILVSKVHLAKLQSDTVLLLTLIYQTQSLRTTEELTIPDQALGNIMNSSRWFLNCLSGIIKNGALTMPFVLPLIRNLIRSITAREATEERVKKEFILNLFKTIVFDAEEAASVISMIFKSVNLHGTAKNQEKWICKLLRKLEKSYPTAWDSAIKASEMNSMESAKLRKLMGISSTVPDSDLFEKLIHPNPRVRLEAVLFLTSHGSDTKIESLQNVLADCLIDDNVLVVKAMLSASPSFLSKIVTPKHLLSMLEKWWFDWCDELDLEIIDQLQAIVEAFDQVEVRILYLLFQFRYSKEELIEFDTVWDQLIAVCDIEKVRDYIIYMASDLPYELAEKPVYVFLYSHLLSHLLKDEQVSSMGLEFFHSISKFYRKCDKVKLVSKEDPLNRAALLDCLKETQKNILPLDGLFNLVDAAVSGSLLESENLKNGRFLKRDIDKNCSLLLEMFKMILEGCASAKKDTANCYNDSLTKFIKVYWPRELTGKVSFISAAIANSKEEEAIFAMQCVKMMKDLIEKSDEECDWALDLGSKNIVVPVLLTLLSHSLDDLRAATMDCLESLVKTPKSQDSKESSYYHLVLQVIERRDEIQLDKNQVNLIMFSLLSRDKDVQSLLPHFAVESLLSSLDSLISVIKSDVPYHFIHKLLLLLSSVNSQEIVLSMVPLAKSLMESLKVLVTRNRQEISDCLVEIVKRLNVGVVSCLENTSVWALVVDILSSQSSDISTDDTSNNTSLCVLFLKQVTPDFYAALSPAIQDKLLQQLITISANSENPEVVSAVASVFKHISIDSRVVAKLLSQMRDASTRIPQTMTPLQKRRLINSLTGSDFIETPEWKMGITLLELIQNKKKIYSSHILVPILFDLLKKCLQFEEQSSVEYIKQLCLTCLLHSHEKVLENMSVSKDLSAINMDMDFSEIIVECIRGTQNPQTHHHALLVLTKMAVLFPNQVMHNVMPLFTFIGSSVLRQDDSYSFQIVFKIIETVIPVLLQASNKHEMAISILRVFASALLDIPEHRRLSLLIKLHKTLENSEYLWIFMVFVLESYVLYHSANKLDTGATDTASKSSKESKHLKYLEDLCAELPAQTLIRNINHLFSYILALPHVKDEKSVAEYKNSIQNKKMIDVFNFNSASDKELRHFKYKTVLFISTFISRQEFVQQVSSLNASSSEETKLVLQTFLQHTLSYIQLIPDQIQLYAKNKSLSKYWLAMLSQCHDVLAKITTMLPKDLFLNVIVSLLKHEKIALKCRALELLNASLQKYSNRLDEHNVDKLEEKDLLKLLPKLMPILKGIEKKGDSESSKEDSDLILCQQECCLSIKLLARQLAANNPSSFTTILELVCNYICNQQMDGLVLANLILCFAELMSCLRSKAIVFLPKCIPILISHLSNDSIVNGEEIFLTSIVSATNKIMEAVLHFLSLDNVSSILTRICVISHHCKQQLDPTKTSVLATKLKAIRQKLSNDVQERVLYPAVNICYNRLCEQEHFGAIEILMSILSDSFQRNVLSTDELNLYFMNMFEFRSQYQTKLSEETILTIENAIINSFVALVLKYSEPVFRTLFYKILDWGLNIKTNKLNVIIFYKITHALSQRLQALFTSLANSLFKPSVKYLNETNITKADPENGKDTSNLFFESDVEKSVLLLEQVLKTLLSVFTFDLYRFASKERFERFEILVQPLVDQLENCIGNWQDRCENLLIPCIAQMAVSAGDDNLWKPLNYQILLKTQHTNPEVRKVALKTVCAVAIKLGDDFAPLLPETVQFLAELLEDDDESVEMCCRKAIQNLEKSLGESISELF</sequence>
<dbReference type="Pfam" id="PF12397">
    <property type="entry name" value="U3snoRNP10"/>
    <property type="match status" value="1"/>
</dbReference>
<comment type="function">
    <text evidence="7">Involved in nucleolar processing of pre-18S ribosomal RNA.</text>
</comment>
<dbReference type="InterPro" id="IPR040191">
    <property type="entry name" value="UTP10"/>
</dbReference>
<dbReference type="Gene3D" id="1.25.10.10">
    <property type="entry name" value="Leucine-rich Repeat Variant"/>
    <property type="match status" value="2"/>
</dbReference>
<dbReference type="GO" id="GO:0032040">
    <property type="term" value="C:small-subunit processome"/>
    <property type="evidence" value="ECO:0007669"/>
    <property type="project" value="TreeGrafter"/>
</dbReference>
<evidence type="ECO:0000259" key="8">
    <source>
        <dbReference type="SMART" id="SM01036"/>
    </source>
</evidence>
<keyword evidence="5 7" id="KW-0539">Nucleus</keyword>
<dbReference type="GO" id="GO:0030515">
    <property type="term" value="F:snoRNA binding"/>
    <property type="evidence" value="ECO:0007669"/>
    <property type="project" value="TreeGrafter"/>
</dbReference>
<dbReference type="PANTHER" id="PTHR13457:SF1">
    <property type="entry name" value="HEAT REPEAT-CONTAINING PROTEIN 1"/>
    <property type="match status" value="1"/>
</dbReference>
<evidence type="ECO:0000256" key="3">
    <source>
        <dbReference type="ARBA" id="ARBA00022517"/>
    </source>
</evidence>
<dbReference type="InterPro" id="IPR016024">
    <property type="entry name" value="ARM-type_fold"/>
</dbReference>
<dbReference type="GO" id="GO:0045943">
    <property type="term" value="P:positive regulation of transcription by RNA polymerase I"/>
    <property type="evidence" value="ECO:0007669"/>
    <property type="project" value="TreeGrafter"/>
</dbReference>
<feature type="domain" description="BP28 C-terminal" evidence="8">
    <location>
        <begin position="1774"/>
        <end position="1932"/>
    </location>
</feature>
<gene>
    <name evidence="9" type="ORF">BEMITA_LOCUS1015</name>
</gene>
<evidence type="ECO:0000256" key="1">
    <source>
        <dbReference type="ARBA" id="ARBA00004604"/>
    </source>
</evidence>
<proteinExistence type="inferred from homology"/>
<evidence type="ECO:0000256" key="5">
    <source>
        <dbReference type="ARBA" id="ARBA00023242"/>
    </source>
</evidence>
<keyword evidence="3 7" id="KW-0690">Ribosome biogenesis</keyword>
<evidence type="ECO:0000256" key="6">
    <source>
        <dbReference type="ARBA" id="ARBA00023274"/>
    </source>
</evidence>
<dbReference type="InterPro" id="IPR022125">
    <property type="entry name" value="U3snoRNP10_N"/>
</dbReference>
<dbReference type="Pfam" id="PF08146">
    <property type="entry name" value="BP28CT"/>
    <property type="match status" value="1"/>
</dbReference>
<evidence type="ECO:0000256" key="2">
    <source>
        <dbReference type="ARBA" id="ARBA00010559"/>
    </source>
</evidence>
<keyword evidence="4 7" id="KW-0698">rRNA processing</keyword>
<dbReference type="GO" id="GO:0030686">
    <property type="term" value="C:90S preribosome"/>
    <property type="evidence" value="ECO:0007669"/>
    <property type="project" value="TreeGrafter"/>
</dbReference>
<evidence type="ECO:0000256" key="4">
    <source>
        <dbReference type="ARBA" id="ARBA00022552"/>
    </source>
</evidence>
<dbReference type="Pfam" id="PF23243">
    <property type="entry name" value="HEAT_HEATR1"/>
    <property type="match status" value="1"/>
</dbReference>
<protein>
    <recommendedName>
        <fullName evidence="7">HEAT repeat-containing protein 1</fullName>
    </recommendedName>
</protein>